<keyword evidence="1" id="KW-1133">Transmembrane helix</keyword>
<protein>
    <submittedName>
        <fullName evidence="2">Uncharacterized protein</fullName>
    </submittedName>
</protein>
<dbReference type="AlphaFoldDB" id="A0AAD8FCA4"/>
<evidence type="ECO:0000256" key="1">
    <source>
        <dbReference type="SAM" id="Phobius"/>
    </source>
</evidence>
<gene>
    <name evidence="2" type="ORF">Bpfe_011898</name>
</gene>
<organism evidence="2 3">
    <name type="scientific">Biomphalaria pfeifferi</name>
    <name type="common">Bloodfluke planorb</name>
    <name type="synonym">Freshwater snail</name>
    <dbReference type="NCBI Taxonomy" id="112525"/>
    <lineage>
        <taxon>Eukaryota</taxon>
        <taxon>Metazoa</taxon>
        <taxon>Spiralia</taxon>
        <taxon>Lophotrochozoa</taxon>
        <taxon>Mollusca</taxon>
        <taxon>Gastropoda</taxon>
        <taxon>Heterobranchia</taxon>
        <taxon>Euthyneura</taxon>
        <taxon>Panpulmonata</taxon>
        <taxon>Hygrophila</taxon>
        <taxon>Lymnaeoidea</taxon>
        <taxon>Planorbidae</taxon>
        <taxon>Biomphalaria</taxon>
    </lineage>
</organism>
<keyword evidence="1" id="KW-0472">Membrane</keyword>
<feature type="non-terminal residue" evidence="2">
    <location>
        <position position="1"/>
    </location>
</feature>
<feature type="non-terminal residue" evidence="2">
    <location>
        <position position="89"/>
    </location>
</feature>
<dbReference type="EMBL" id="JASAOG010000047">
    <property type="protein sequence ID" value="KAK0058593.1"/>
    <property type="molecule type" value="Genomic_DNA"/>
</dbReference>
<proteinExistence type="predicted"/>
<accession>A0AAD8FCA4</accession>
<evidence type="ECO:0000313" key="3">
    <source>
        <dbReference type="Proteomes" id="UP001233172"/>
    </source>
</evidence>
<name>A0AAD8FCA4_BIOPF</name>
<keyword evidence="1" id="KW-0812">Transmembrane</keyword>
<reference evidence="2" key="1">
    <citation type="journal article" date="2023" name="PLoS Negl. Trop. Dis.">
        <title>A genome sequence for Biomphalaria pfeifferi, the major vector snail for the human-infecting parasite Schistosoma mansoni.</title>
        <authorList>
            <person name="Bu L."/>
            <person name="Lu L."/>
            <person name="Laidemitt M.R."/>
            <person name="Zhang S.M."/>
            <person name="Mutuku M."/>
            <person name="Mkoji G."/>
            <person name="Steinauer M."/>
            <person name="Loker E.S."/>
        </authorList>
    </citation>
    <scope>NUCLEOTIDE SEQUENCE</scope>
    <source>
        <strain evidence="2">KasaAsao</strain>
    </source>
</reference>
<comment type="caution">
    <text evidence="2">The sequence shown here is derived from an EMBL/GenBank/DDBJ whole genome shotgun (WGS) entry which is preliminary data.</text>
</comment>
<keyword evidence="3" id="KW-1185">Reference proteome</keyword>
<feature type="transmembrane region" description="Helical" evidence="1">
    <location>
        <begin position="29"/>
        <end position="52"/>
    </location>
</feature>
<sequence length="89" mass="10143">LLELDISSNLTVEPTECRTETRETTKATIAAIIIFSFIVAMMFCGTGLDILINWRPQSICKRLSKQDEGLKINSKFKNRDISRSETYVQ</sequence>
<reference evidence="2" key="2">
    <citation type="submission" date="2023-04" db="EMBL/GenBank/DDBJ databases">
        <authorList>
            <person name="Bu L."/>
            <person name="Lu L."/>
            <person name="Laidemitt M.R."/>
            <person name="Zhang S.M."/>
            <person name="Mutuku M."/>
            <person name="Mkoji G."/>
            <person name="Steinauer M."/>
            <person name="Loker E.S."/>
        </authorList>
    </citation>
    <scope>NUCLEOTIDE SEQUENCE</scope>
    <source>
        <strain evidence="2">KasaAsao</strain>
        <tissue evidence="2">Whole Snail</tissue>
    </source>
</reference>
<dbReference type="Proteomes" id="UP001233172">
    <property type="component" value="Unassembled WGS sequence"/>
</dbReference>
<evidence type="ECO:0000313" key="2">
    <source>
        <dbReference type="EMBL" id="KAK0058593.1"/>
    </source>
</evidence>